<comment type="subcellular location">
    <subcellularLocation>
        <location evidence="1 7">Nucleus</location>
    </subcellularLocation>
</comment>
<evidence type="ECO:0000256" key="7">
    <source>
        <dbReference type="RuleBase" id="RU000641"/>
    </source>
</evidence>
<sequence>MFEAKLNEASVFKKIVESVKDGFKNCNFDCSEEGISMESMDDAHIALVSMKLGVEAFSSYRCDRSISLGLNIESLLKVLRTANNNDVLTMRAEDDGDLLTLVFEDSSNPDRISEYNLKLLNIDQEHMSIPEQEYTATVTLPSSEYQRIIRDLTQLGDSITIDAAKDGVRFTAEGDIGSGSVSLKANTNVGEDEKSIDIAVEEPVALGFNSKYLTQTCKAAPLAPRVSLNMCKRIPIFISYKLQAGHFSFFLAPQISEGDEEDDEDED</sequence>
<dbReference type="Pfam" id="PF02747">
    <property type="entry name" value="PCNA_C"/>
    <property type="match status" value="1"/>
</dbReference>
<dbReference type="GO" id="GO:0043626">
    <property type="term" value="C:PCNA complex"/>
    <property type="evidence" value="ECO:0007669"/>
    <property type="project" value="UniProtKB-ARBA"/>
</dbReference>
<keyword evidence="3 8" id="KW-0235">DNA replication</keyword>
<accession>A0A5E8BTD1</accession>
<comment type="function">
    <text evidence="6">This protein is an auxiliary protein of DNA polymerase delta and is involved in the control of eukaryotic DNA replication by increasing the polymerase's processibility during elongation of the leading strand. Involved in DNA repair.</text>
</comment>
<protein>
    <recommendedName>
        <fullName evidence="7">DNA sliding clamp PCNA</fullName>
    </recommendedName>
</protein>
<dbReference type="Proteomes" id="UP000398389">
    <property type="component" value="Unassembled WGS sequence"/>
</dbReference>
<feature type="domain" description="Proliferating cell nuclear antigen PCNA C-terminal" evidence="10">
    <location>
        <begin position="129"/>
        <end position="254"/>
    </location>
</feature>
<dbReference type="Pfam" id="PF00705">
    <property type="entry name" value="PCNA_N"/>
    <property type="match status" value="1"/>
</dbReference>
<comment type="similarity">
    <text evidence="2 8">Belongs to the PCNA family.</text>
</comment>
<keyword evidence="12" id="KW-1185">Reference proteome</keyword>
<dbReference type="SUPFAM" id="SSF55979">
    <property type="entry name" value="DNA clamp"/>
    <property type="match status" value="2"/>
</dbReference>
<keyword evidence="5 7" id="KW-0539">Nucleus</keyword>
<dbReference type="PRINTS" id="PR00339">
    <property type="entry name" value="PCNACYCLIN"/>
</dbReference>
<evidence type="ECO:0000256" key="6">
    <source>
        <dbReference type="ARBA" id="ARBA00054163"/>
    </source>
</evidence>
<evidence type="ECO:0000313" key="12">
    <source>
        <dbReference type="Proteomes" id="UP000398389"/>
    </source>
</evidence>
<dbReference type="PANTHER" id="PTHR11352:SF0">
    <property type="entry name" value="PROLIFERATING CELL NUCLEAR ANTIGEN"/>
    <property type="match status" value="1"/>
</dbReference>
<evidence type="ECO:0000259" key="10">
    <source>
        <dbReference type="Pfam" id="PF02747"/>
    </source>
</evidence>
<dbReference type="GO" id="GO:0006272">
    <property type="term" value="P:leading strand elongation"/>
    <property type="evidence" value="ECO:0007669"/>
    <property type="project" value="TreeGrafter"/>
</dbReference>
<evidence type="ECO:0000256" key="1">
    <source>
        <dbReference type="ARBA" id="ARBA00004123"/>
    </source>
</evidence>
<dbReference type="GO" id="GO:0006298">
    <property type="term" value="P:mismatch repair"/>
    <property type="evidence" value="ECO:0007669"/>
    <property type="project" value="TreeGrafter"/>
</dbReference>
<dbReference type="PANTHER" id="PTHR11352">
    <property type="entry name" value="PROLIFERATING CELL NUCLEAR ANTIGEN"/>
    <property type="match status" value="1"/>
</dbReference>
<dbReference type="GO" id="GO:0070987">
    <property type="term" value="P:error-free translesion synthesis"/>
    <property type="evidence" value="ECO:0007669"/>
    <property type="project" value="UniProtKB-ARBA"/>
</dbReference>
<dbReference type="GO" id="GO:0006273">
    <property type="term" value="P:lagging strand elongation"/>
    <property type="evidence" value="ECO:0007669"/>
    <property type="project" value="UniProtKB-ARBA"/>
</dbReference>
<dbReference type="FunFam" id="3.10.150.10:FF:000006">
    <property type="entry name" value="Proliferating cell nuclear antigen"/>
    <property type="match status" value="1"/>
</dbReference>
<name>A0A5E8BTD1_9ASCO</name>
<evidence type="ECO:0000256" key="3">
    <source>
        <dbReference type="ARBA" id="ARBA00022705"/>
    </source>
</evidence>
<evidence type="ECO:0000313" key="11">
    <source>
        <dbReference type="EMBL" id="VVT54752.1"/>
    </source>
</evidence>
<dbReference type="OrthoDB" id="534348at2759"/>
<dbReference type="InterPro" id="IPR000730">
    <property type="entry name" value="Pr_cel_nuc_antig"/>
</dbReference>
<dbReference type="GO" id="GO:0030337">
    <property type="term" value="F:DNA polymerase processivity factor activity"/>
    <property type="evidence" value="ECO:0007669"/>
    <property type="project" value="InterPro"/>
</dbReference>
<dbReference type="GO" id="GO:0003677">
    <property type="term" value="F:DNA binding"/>
    <property type="evidence" value="ECO:0007669"/>
    <property type="project" value="UniProtKB-KW"/>
</dbReference>
<evidence type="ECO:0000256" key="5">
    <source>
        <dbReference type="ARBA" id="ARBA00023242"/>
    </source>
</evidence>
<dbReference type="AlphaFoldDB" id="A0A5E8BTD1"/>
<dbReference type="NCBIfam" id="TIGR00590">
    <property type="entry name" value="pcna"/>
    <property type="match status" value="1"/>
</dbReference>
<dbReference type="InterPro" id="IPR022649">
    <property type="entry name" value="Pr_cel_nuc_antig_C"/>
</dbReference>
<dbReference type="PROSITE" id="PS01251">
    <property type="entry name" value="PCNA_1"/>
    <property type="match status" value="1"/>
</dbReference>
<dbReference type="Gene3D" id="3.10.150.10">
    <property type="entry name" value="DNA Polymerase III, subunit A, domain 2"/>
    <property type="match status" value="2"/>
</dbReference>
<dbReference type="CDD" id="cd00577">
    <property type="entry name" value="PCNA"/>
    <property type="match status" value="1"/>
</dbReference>
<comment type="function">
    <text evidence="7">This protein is an auxiliary protein of DNA polymerase delta and is involved in the control of eukaryotic DNA replication by increasing the polymerase's processivity during elongation of the leading strand.</text>
</comment>
<dbReference type="GO" id="GO:0006275">
    <property type="term" value="P:regulation of DNA replication"/>
    <property type="evidence" value="ECO:0007669"/>
    <property type="project" value="InterPro"/>
</dbReference>
<evidence type="ECO:0000259" key="9">
    <source>
        <dbReference type="Pfam" id="PF00705"/>
    </source>
</evidence>
<dbReference type="EMBL" id="CABVLU010000003">
    <property type="protein sequence ID" value="VVT54752.1"/>
    <property type="molecule type" value="Genomic_DNA"/>
</dbReference>
<feature type="domain" description="Proliferating cell nuclear antigen PCNA N-terminal" evidence="9">
    <location>
        <begin position="1"/>
        <end position="125"/>
    </location>
</feature>
<dbReference type="InterPro" id="IPR046938">
    <property type="entry name" value="DNA_clamp_sf"/>
</dbReference>
<evidence type="ECO:0000256" key="2">
    <source>
        <dbReference type="ARBA" id="ARBA00010462"/>
    </source>
</evidence>
<gene>
    <name evidence="11" type="ORF">SAPINGB_P004238</name>
</gene>
<dbReference type="PROSITE" id="PS00293">
    <property type="entry name" value="PCNA_2"/>
    <property type="match status" value="1"/>
</dbReference>
<dbReference type="InterPro" id="IPR022648">
    <property type="entry name" value="Pr_cel_nuc_antig_N"/>
</dbReference>
<evidence type="ECO:0000256" key="4">
    <source>
        <dbReference type="ARBA" id="ARBA00023125"/>
    </source>
</evidence>
<dbReference type="HAMAP" id="MF_00317">
    <property type="entry name" value="DNApol_clamp_arch"/>
    <property type="match status" value="1"/>
</dbReference>
<dbReference type="FunFam" id="3.10.150.10:FF:000008">
    <property type="entry name" value="Proliferating cell nuclear antigen"/>
    <property type="match status" value="1"/>
</dbReference>
<reference evidence="11 12" key="1">
    <citation type="submission" date="2019-09" db="EMBL/GenBank/DDBJ databases">
        <authorList>
            <person name="Brejova B."/>
        </authorList>
    </citation>
    <scope>NUCLEOTIDE SEQUENCE [LARGE SCALE GENOMIC DNA]</scope>
</reference>
<evidence type="ECO:0000256" key="8">
    <source>
        <dbReference type="RuleBase" id="RU003671"/>
    </source>
</evidence>
<organism evidence="11 12">
    <name type="scientific">Magnusiomyces paraingens</name>
    <dbReference type="NCBI Taxonomy" id="2606893"/>
    <lineage>
        <taxon>Eukaryota</taxon>
        <taxon>Fungi</taxon>
        <taxon>Dikarya</taxon>
        <taxon>Ascomycota</taxon>
        <taxon>Saccharomycotina</taxon>
        <taxon>Dipodascomycetes</taxon>
        <taxon>Dipodascales</taxon>
        <taxon>Dipodascaceae</taxon>
        <taxon>Magnusiomyces</taxon>
    </lineage>
</organism>
<proteinExistence type="inferred from homology"/>
<dbReference type="RefSeq" id="XP_031854844.1">
    <property type="nucleotide sequence ID" value="XM_031998953.1"/>
</dbReference>
<dbReference type="GeneID" id="43583053"/>
<dbReference type="InterPro" id="IPR022659">
    <property type="entry name" value="Pr_cel_nuc_antig_CS"/>
</dbReference>
<keyword evidence="4 8" id="KW-0238">DNA-binding</keyword>